<sequence>MNCFDLQSPMVILVHKSVPAGAPLPGLRATSHDGHEIHRYLVSLFPGASNALVVAGRIAADPDESLEDAARVGLRNVLRNTNNYADDYNYDTVQRWKEKYKEMSEEFATLEAKHHVLTATHEALLAELPDSILQRPTGSRGNMRGRRRV</sequence>
<dbReference type="EMBL" id="JASCZI010061293">
    <property type="protein sequence ID" value="MED6138306.1"/>
    <property type="molecule type" value="Genomic_DNA"/>
</dbReference>
<dbReference type="Proteomes" id="UP001341840">
    <property type="component" value="Unassembled WGS sequence"/>
</dbReference>
<comment type="caution">
    <text evidence="1">The sequence shown here is derived from an EMBL/GenBank/DDBJ whole genome shotgun (WGS) entry which is preliminary data.</text>
</comment>
<keyword evidence="2" id="KW-1185">Reference proteome</keyword>
<name>A0ABU6SPH3_9FABA</name>
<protein>
    <submittedName>
        <fullName evidence="1">Uncharacterized protein</fullName>
    </submittedName>
</protein>
<proteinExistence type="predicted"/>
<organism evidence="1 2">
    <name type="scientific">Stylosanthes scabra</name>
    <dbReference type="NCBI Taxonomy" id="79078"/>
    <lineage>
        <taxon>Eukaryota</taxon>
        <taxon>Viridiplantae</taxon>
        <taxon>Streptophyta</taxon>
        <taxon>Embryophyta</taxon>
        <taxon>Tracheophyta</taxon>
        <taxon>Spermatophyta</taxon>
        <taxon>Magnoliopsida</taxon>
        <taxon>eudicotyledons</taxon>
        <taxon>Gunneridae</taxon>
        <taxon>Pentapetalae</taxon>
        <taxon>rosids</taxon>
        <taxon>fabids</taxon>
        <taxon>Fabales</taxon>
        <taxon>Fabaceae</taxon>
        <taxon>Papilionoideae</taxon>
        <taxon>50 kb inversion clade</taxon>
        <taxon>dalbergioids sensu lato</taxon>
        <taxon>Dalbergieae</taxon>
        <taxon>Pterocarpus clade</taxon>
        <taxon>Stylosanthes</taxon>
    </lineage>
</organism>
<reference evidence="1 2" key="1">
    <citation type="journal article" date="2023" name="Plants (Basel)">
        <title>Bridging the Gap: Combining Genomics and Transcriptomics Approaches to Understand Stylosanthes scabra, an Orphan Legume from the Brazilian Caatinga.</title>
        <authorList>
            <person name="Ferreira-Neto J.R.C."/>
            <person name="da Silva M.D."/>
            <person name="Binneck E."/>
            <person name="de Melo N.F."/>
            <person name="da Silva R.H."/>
            <person name="de Melo A.L.T.M."/>
            <person name="Pandolfi V."/>
            <person name="Bustamante F.O."/>
            <person name="Brasileiro-Vidal A.C."/>
            <person name="Benko-Iseppon A.M."/>
        </authorList>
    </citation>
    <scope>NUCLEOTIDE SEQUENCE [LARGE SCALE GENOMIC DNA]</scope>
    <source>
        <tissue evidence="1">Leaves</tissue>
    </source>
</reference>
<gene>
    <name evidence="1" type="ORF">PIB30_073072</name>
</gene>
<evidence type="ECO:0000313" key="1">
    <source>
        <dbReference type="EMBL" id="MED6138306.1"/>
    </source>
</evidence>
<accession>A0ABU6SPH3</accession>
<evidence type="ECO:0000313" key="2">
    <source>
        <dbReference type="Proteomes" id="UP001341840"/>
    </source>
</evidence>